<keyword evidence="4" id="KW-1185">Reference proteome</keyword>
<accession>A0A2T0XBR7</accession>
<reference evidence="3 4" key="1">
    <citation type="submission" date="2018-07" db="EMBL/GenBank/DDBJ databases">
        <title>Freshwater and sediment microbial communities from various areas in North America, analyzing microbe dynamics in response to fracking.</title>
        <authorList>
            <person name="Lamendella R."/>
        </authorList>
    </citation>
    <scope>NUCLEOTIDE SEQUENCE [LARGE SCALE GENOMIC DNA]</scope>
    <source>
        <strain evidence="3 4">160A</strain>
    </source>
</reference>
<dbReference type="OrthoDB" id="9771846at2"/>
<dbReference type="EMBL" id="QPIZ01000005">
    <property type="protein sequence ID" value="RCW37565.1"/>
    <property type="molecule type" value="Genomic_DNA"/>
</dbReference>
<feature type="domain" description="Glycosyl transferase family 1" evidence="1">
    <location>
        <begin position="234"/>
        <end position="393"/>
    </location>
</feature>
<evidence type="ECO:0000313" key="4">
    <source>
        <dbReference type="Proteomes" id="UP000252733"/>
    </source>
</evidence>
<dbReference type="SUPFAM" id="SSF53756">
    <property type="entry name" value="UDP-Glycosyltransferase/glycogen phosphorylase"/>
    <property type="match status" value="1"/>
</dbReference>
<protein>
    <submittedName>
        <fullName evidence="3">Glycosyltransferase involved in cell wall biosynthesis</fullName>
    </submittedName>
</protein>
<dbReference type="Gene3D" id="3.40.50.2000">
    <property type="entry name" value="Glycogen Phosphorylase B"/>
    <property type="match status" value="2"/>
</dbReference>
<feature type="domain" description="Glycosyltransferase subfamily 4-like N-terminal" evidence="2">
    <location>
        <begin position="48"/>
        <end position="194"/>
    </location>
</feature>
<keyword evidence="3" id="KW-0808">Transferase</keyword>
<dbReference type="STRING" id="1168289.GCA_000259075_03391"/>
<dbReference type="Pfam" id="PF13579">
    <property type="entry name" value="Glyco_trans_4_4"/>
    <property type="match status" value="1"/>
</dbReference>
<gene>
    <name evidence="3" type="ORF">DFO77_10573</name>
</gene>
<evidence type="ECO:0000259" key="2">
    <source>
        <dbReference type="Pfam" id="PF13579"/>
    </source>
</evidence>
<proteinExistence type="predicted"/>
<dbReference type="InterPro" id="IPR028098">
    <property type="entry name" value="Glyco_trans_4-like_N"/>
</dbReference>
<sequence length="411" mass="48088">MSKTEESAGRSRTILYLLPVAFFQKSDEPGFQVQTLNFRTAFSFMTPELREKGMEVALVSLNNNERQIEYGRDYLAKAGLSGACRAFFFERKAGRGRLFPQLLQFLFNLRWLFQVMRHVRPHVLYGYNDVGTLYGVLLKLIFRFRLVYDMRGDRVNEMAVQGAPGWRIRLYNFIRKLCLSKSDLVFTVSNECRDLPEGQRHVAKYNFYDATLFSFNEEEARRMKDESGLANRFVMVYSGTDKYYQMVPQMVAFFAGFRKVCPDAFFMINIPLRSEVFERELQKWDLPDDSFRVFHLSQNDLNRYQTVADLALLIREDLPLNHEAFPTKFPEYLAGGVPVLVTPHVHTLASMVRKNGLGEVWSDEETAEDLYERLRWYRNNWQKKRDCARFAREKLSWQNNASSLAGILDSL</sequence>
<dbReference type="Pfam" id="PF00534">
    <property type="entry name" value="Glycos_transf_1"/>
    <property type="match status" value="1"/>
</dbReference>
<dbReference type="RefSeq" id="WP_106154017.1">
    <property type="nucleotide sequence ID" value="NZ_PVTS01000015.1"/>
</dbReference>
<name>A0A2T0XBR7_9BACT</name>
<dbReference type="InterPro" id="IPR001296">
    <property type="entry name" value="Glyco_trans_1"/>
</dbReference>
<comment type="caution">
    <text evidence="3">The sequence shown here is derived from an EMBL/GenBank/DDBJ whole genome shotgun (WGS) entry which is preliminary data.</text>
</comment>
<organism evidence="3 4">
    <name type="scientific">Marinilabilia salmonicolor</name>
    <dbReference type="NCBI Taxonomy" id="989"/>
    <lineage>
        <taxon>Bacteria</taxon>
        <taxon>Pseudomonadati</taxon>
        <taxon>Bacteroidota</taxon>
        <taxon>Bacteroidia</taxon>
        <taxon>Marinilabiliales</taxon>
        <taxon>Marinilabiliaceae</taxon>
        <taxon>Marinilabilia</taxon>
    </lineage>
</organism>
<dbReference type="Proteomes" id="UP000252733">
    <property type="component" value="Unassembled WGS sequence"/>
</dbReference>
<dbReference type="AlphaFoldDB" id="A0A2T0XBR7"/>
<evidence type="ECO:0000313" key="3">
    <source>
        <dbReference type="EMBL" id="RCW37565.1"/>
    </source>
</evidence>
<dbReference type="GO" id="GO:0016757">
    <property type="term" value="F:glycosyltransferase activity"/>
    <property type="evidence" value="ECO:0007669"/>
    <property type="project" value="InterPro"/>
</dbReference>
<evidence type="ECO:0000259" key="1">
    <source>
        <dbReference type="Pfam" id="PF00534"/>
    </source>
</evidence>